<proteinExistence type="predicted"/>
<comment type="caution">
    <text evidence="2">The sequence shown here is derived from an EMBL/GenBank/DDBJ whole genome shotgun (WGS) entry which is preliminary data.</text>
</comment>
<dbReference type="Proteomes" id="UP001266305">
    <property type="component" value="Unassembled WGS sequence"/>
</dbReference>
<keyword evidence="3" id="KW-1185">Reference proteome</keyword>
<accession>A0ABQ9VRT3</accession>
<dbReference type="EMBL" id="JASSZA010000005">
    <property type="protein sequence ID" value="KAK2111293.1"/>
    <property type="molecule type" value="Genomic_DNA"/>
</dbReference>
<feature type="transmembrane region" description="Helical" evidence="1">
    <location>
        <begin position="41"/>
        <end position="62"/>
    </location>
</feature>
<evidence type="ECO:0000313" key="2">
    <source>
        <dbReference type="EMBL" id="KAK2111293.1"/>
    </source>
</evidence>
<sequence length="108" mass="12286">MQLVLSYHHCQRMTTSASEMPSFLVERMANVRRRRQDRRGIILLSAGVYSIGVCQGSDLFAVSPREGSILKSRIVTWEPSEEFVRNNHVINTPLQTMHIMADLGPCKK</sequence>
<name>A0ABQ9VRT3_SAGOE</name>
<evidence type="ECO:0000256" key="1">
    <source>
        <dbReference type="SAM" id="Phobius"/>
    </source>
</evidence>
<protein>
    <submittedName>
        <fullName evidence="2">Pleiotropic negative transcriptional regulator</fullName>
    </submittedName>
</protein>
<keyword evidence="1" id="KW-0812">Transmembrane</keyword>
<keyword evidence="1" id="KW-0472">Membrane</keyword>
<keyword evidence="1" id="KW-1133">Transmembrane helix</keyword>
<evidence type="ECO:0000313" key="3">
    <source>
        <dbReference type="Proteomes" id="UP001266305"/>
    </source>
</evidence>
<gene>
    <name evidence="2" type="primary">MKS1_2</name>
    <name evidence="2" type="ORF">P7K49_011039</name>
</gene>
<organism evidence="2 3">
    <name type="scientific">Saguinus oedipus</name>
    <name type="common">Cotton-top tamarin</name>
    <name type="synonym">Oedipomidas oedipus</name>
    <dbReference type="NCBI Taxonomy" id="9490"/>
    <lineage>
        <taxon>Eukaryota</taxon>
        <taxon>Metazoa</taxon>
        <taxon>Chordata</taxon>
        <taxon>Craniata</taxon>
        <taxon>Vertebrata</taxon>
        <taxon>Euteleostomi</taxon>
        <taxon>Mammalia</taxon>
        <taxon>Eutheria</taxon>
        <taxon>Euarchontoglires</taxon>
        <taxon>Primates</taxon>
        <taxon>Haplorrhini</taxon>
        <taxon>Platyrrhini</taxon>
        <taxon>Cebidae</taxon>
        <taxon>Callitrichinae</taxon>
        <taxon>Saguinus</taxon>
    </lineage>
</organism>
<reference evidence="2 3" key="1">
    <citation type="submission" date="2023-05" db="EMBL/GenBank/DDBJ databases">
        <title>B98-5 Cell Line De Novo Hybrid Assembly: An Optical Mapping Approach.</title>
        <authorList>
            <person name="Kananen K."/>
            <person name="Auerbach J.A."/>
            <person name="Kautto E."/>
            <person name="Blachly J.S."/>
        </authorList>
    </citation>
    <scope>NUCLEOTIDE SEQUENCE [LARGE SCALE GENOMIC DNA]</scope>
    <source>
        <strain evidence="2">B95-8</strain>
        <tissue evidence="2">Cell line</tissue>
    </source>
</reference>